<keyword evidence="3" id="KW-0328">Glycosyltransferase</keyword>
<comment type="caution">
    <text evidence="10">The sequence shown here is derived from an EMBL/GenBank/DDBJ whole genome shotgun (WGS) entry which is preliminary data.</text>
</comment>
<keyword evidence="2" id="KW-1003">Cell membrane</keyword>
<organism evidence="10 11">
    <name type="scientific">candidate division WWE3 bacterium CG08_land_8_20_14_0_20_41_10</name>
    <dbReference type="NCBI Taxonomy" id="1975085"/>
    <lineage>
        <taxon>Bacteria</taxon>
        <taxon>Katanobacteria</taxon>
    </lineage>
</organism>
<protein>
    <recommendedName>
        <fullName evidence="9">Glycosyltransferase RgtA/B/C/D-like domain-containing protein</fullName>
    </recommendedName>
</protein>
<evidence type="ECO:0000256" key="1">
    <source>
        <dbReference type="ARBA" id="ARBA00004651"/>
    </source>
</evidence>
<evidence type="ECO:0000259" key="9">
    <source>
        <dbReference type="Pfam" id="PF13231"/>
    </source>
</evidence>
<evidence type="ECO:0000256" key="8">
    <source>
        <dbReference type="SAM" id="Phobius"/>
    </source>
</evidence>
<keyword evidence="6 8" id="KW-1133">Transmembrane helix</keyword>
<feature type="transmembrane region" description="Helical" evidence="8">
    <location>
        <begin position="203"/>
        <end position="221"/>
    </location>
</feature>
<dbReference type="Proteomes" id="UP000231252">
    <property type="component" value="Unassembled WGS sequence"/>
</dbReference>
<dbReference type="PANTHER" id="PTHR33908:SF11">
    <property type="entry name" value="MEMBRANE PROTEIN"/>
    <property type="match status" value="1"/>
</dbReference>
<feature type="non-terminal residue" evidence="10">
    <location>
        <position position="228"/>
    </location>
</feature>
<name>A0A2H0XBC5_UNCKA</name>
<dbReference type="InterPro" id="IPR038731">
    <property type="entry name" value="RgtA/B/C-like"/>
</dbReference>
<feature type="transmembrane region" description="Helical" evidence="8">
    <location>
        <begin position="103"/>
        <end position="120"/>
    </location>
</feature>
<reference evidence="11" key="1">
    <citation type="submission" date="2017-09" db="EMBL/GenBank/DDBJ databases">
        <title>Depth-based differentiation of microbial function through sediment-hosted aquifers and enrichment of novel symbionts in the deep terrestrial subsurface.</title>
        <authorList>
            <person name="Probst A.J."/>
            <person name="Ladd B."/>
            <person name="Jarett J.K."/>
            <person name="Geller-Mcgrath D.E."/>
            <person name="Sieber C.M.K."/>
            <person name="Emerson J.B."/>
            <person name="Anantharaman K."/>
            <person name="Thomas B.C."/>
            <person name="Malmstrom R."/>
            <person name="Stieglmeier M."/>
            <person name="Klingl A."/>
            <person name="Woyke T."/>
            <person name="Ryan C.M."/>
            <person name="Banfield J.F."/>
        </authorList>
    </citation>
    <scope>NUCLEOTIDE SEQUENCE [LARGE SCALE GENOMIC DNA]</scope>
</reference>
<dbReference type="Pfam" id="PF13231">
    <property type="entry name" value="PMT_2"/>
    <property type="match status" value="1"/>
</dbReference>
<evidence type="ECO:0000313" key="11">
    <source>
        <dbReference type="Proteomes" id="UP000231252"/>
    </source>
</evidence>
<keyword evidence="5 8" id="KW-0812">Transmembrane</keyword>
<keyword evidence="4" id="KW-0808">Transferase</keyword>
<evidence type="ECO:0000256" key="6">
    <source>
        <dbReference type="ARBA" id="ARBA00022989"/>
    </source>
</evidence>
<evidence type="ECO:0000256" key="3">
    <source>
        <dbReference type="ARBA" id="ARBA00022676"/>
    </source>
</evidence>
<dbReference type="GO" id="GO:0016763">
    <property type="term" value="F:pentosyltransferase activity"/>
    <property type="evidence" value="ECO:0007669"/>
    <property type="project" value="TreeGrafter"/>
</dbReference>
<evidence type="ECO:0000313" key="10">
    <source>
        <dbReference type="EMBL" id="PIS22234.1"/>
    </source>
</evidence>
<accession>A0A2H0XBC5</accession>
<dbReference type="EMBL" id="PEYU01000067">
    <property type="protein sequence ID" value="PIS22234.1"/>
    <property type="molecule type" value="Genomic_DNA"/>
</dbReference>
<gene>
    <name evidence="10" type="ORF">COT50_03065</name>
</gene>
<feature type="transmembrane region" description="Helical" evidence="8">
    <location>
        <begin position="175"/>
        <end position="191"/>
    </location>
</feature>
<keyword evidence="7 8" id="KW-0472">Membrane</keyword>
<evidence type="ECO:0000256" key="7">
    <source>
        <dbReference type="ARBA" id="ARBA00023136"/>
    </source>
</evidence>
<evidence type="ECO:0000256" key="4">
    <source>
        <dbReference type="ARBA" id="ARBA00022679"/>
    </source>
</evidence>
<feature type="transmembrane region" description="Helical" evidence="8">
    <location>
        <begin position="69"/>
        <end position="91"/>
    </location>
</feature>
<evidence type="ECO:0000256" key="5">
    <source>
        <dbReference type="ARBA" id="ARBA00022692"/>
    </source>
</evidence>
<proteinExistence type="predicted"/>
<comment type="subcellular location">
    <subcellularLocation>
        <location evidence="1">Cell membrane</location>
        <topology evidence="1">Multi-pass membrane protein</topology>
    </subcellularLocation>
</comment>
<dbReference type="PANTHER" id="PTHR33908">
    <property type="entry name" value="MANNOSYLTRANSFERASE YKCB-RELATED"/>
    <property type="match status" value="1"/>
</dbReference>
<dbReference type="InterPro" id="IPR050297">
    <property type="entry name" value="LipidA_mod_glycosyltrf_83"/>
</dbReference>
<dbReference type="GO" id="GO:0009103">
    <property type="term" value="P:lipopolysaccharide biosynthetic process"/>
    <property type="evidence" value="ECO:0007669"/>
    <property type="project" value="UniProtKB-ARBA"/>
</dbReference>
<dbReference type="AlphaFoldDB" id="A0A2H0XBC5"/>
<dbReference type="GO" id="GO:0005886">
    <property type="term" value="C:plasma membrane"/>
    <property type="evidence" value="ECO:0007669"/>
    <property type="project" value="UniProtKB-SubCell"/>
</dbReference>
<sequence length="228" mass="25857">MKKLVFLVGITLILLARILLININSAEWGDSYRILRASNFVQQFSYPGDEKRPPLFSILLAVRPSSIDAILWGRLVMLGISFLALFVFYKLTQKLLATRSQRFLAVALLALNPVYLYWSLRIYADIPFSLLVLVCFYFFEVWREKLVDEGKASMLYPALMGLICGLSILTRFEGYLLTLATLVGIAVIGRDKGRSNRSNPVRTVLPFITTISIIAIPWLLYRNPLTSS</sequence>
<evidence type="ECO:0000256" key="2">
    <source>
        <dbReference type="ARBA" id="ARBA00022475"/>
    </source>
</evidence>
<feature type="domain" description="Glycosyltransferase RgtA/B/C/D-like" evidence="9">
    <location>
        <begin position="57"/>
        <end position="220"/>
    </location>
</feature>